<dbReference type="Pfam" id="PF00005">
    <property type="entry name" value="ABC_tran"/>
    <property type="match status" value="1"/>
</dbReference>
<dbReference type="Gene3D" id="3.40.50.300">
    <property type="entry name" value="P-loop containing nucleotide triphosphate hydrolases"/>
    <property type="match status" value="1"/>
</dbReference>
<accession>A0A7S3H5Y8</accession>
<dbReference type="InterPro" id="IPR039421">
    <property type="entry name" value="Type_1_exporter"/>
</dbReference>
<evidence type="ECO:0000313" key="12">
    <source>
        <dbReference type="EMBL" id="CAE0285701.1"/>
    </source>
</evidence>
<dbReference type="SUPFAM" id="SSF52540">
    <property type="entry name" value="P-loop containing nucleoside triphosphate hydrolases"/>
    <property type="match status" value="1"/>
</dbReference>
<dbReference type="SUPFAM" id="SSF90123">
    <property type="entry name" value="ABC transporter transmembrane region"/>
    <property type="match status" value="1"/>
</dbReference>
<keyword evidence="4" id="KW-0547">Nucleotide-binding</keyword>
<evidence type="ECO:0000259" key="11">
    <source>
        <dbReference type="PROSITE" id="PS50929"/>
    </source>
</evidence>
<dbReference type="CDD" id="cd18582">
    <property type="entry name" value="ABC_6TM_ATM1_ABCB7"/>
    <property type="match status" value="1"/>
</dbReference>
<dbReference type="InterPro" id="IPR003439">
    <property type="entry name" value="ABC_transporter-like_ATP-bd"/>
</dbReference>
<dbReference type="InterPro" id="IPR011527">
    <property type="entry name" value="ABC1_TM_dom"/>
</dbReference>
<dbReference type="PROSITE" id="PS50929">
    <property type="entry name" value="ABC_TM1F"/>
    <property type="match status" value="1"/>
</dbReference>
<dbReference type="EMBL" id="HBIC01028913">
    <property type="protein sequence ID" value="CAE0285701.1"/>
    <property type="molecule type" value="Transcribed_RNA"/>
</dbReference>
<comment type="similarity">
    <text evidence="8">Belongs to the ABC transporter superfamily. ABCB family. Heavy Metal importer (TC 3.A.1.210) subfamily.</text>
</comment>
<feature type="transmembrane region" description="Helical" evidence="9">
    <location>
        <begin position="207"/>
        <end position="234"/>
    </location>
</feature>
<evidence type="ECO:0000256" key="4">
    <source>
        <dbReference type="ARBA" id="ARBA00022741"/>
    </source>
</evidence>
<reference evidence="12" key="1">
    <citation type="submission" date="2021-01" db="EMBL/GenBank/DDBJ databases">
        <authorList>
            <person name="Corre E."/>
            <person name="Pelletier E."/>
            <person name="Niang G."/>
            <person name="Scheremetjew M."/>
            <person name="Finn R."/>
            <person name="Kale V."/>
            <person name="Holt S."/>
            <person name="Cochrane G."/>
            <person name="Meng A."/>
            <person name="Brown T."/>
            <person name="Cohen L."/>
        </authorList>
    </citation>
    <scope>NUCLEOTIDE SEQUENCE</scope>
    <source>
        <strain evidence="12">CCAP 955/1</strain>
    </source>
</reference>
<evidence type="ECO:0000256" key="1">
    <source>
        <dbReference type="ARBA" id="ARBA00004225"/>
    </source>
</evidence>
<evidence type="ECO:0000256" key="7">
    <source>
        <dbReference type="ARBA" id="ARBA00023136"/>
    </source>
</evidence>
<evidence type="ECO:0000256" key="3">
    <source>
        <dbReference type="ARBA" id="ARBA00022692"/>
    </source>
</evidence>
<feature type="domain" description="ABC transporter" evidence="10">
    <location>
        <begin position="417"/>
        <end position="654"/>
    </location>
</feature>
<evidence type="ECO:0000256" key="5">
    <source>
        <dbReference type="ARBA" id="ARBA00022840"/>
    </source>
</evidence>
<dbReference type="AlphaFoldDB" id="A0A7S3H5Y8"/>
<keyword evidence="5" id="KW-0067">ATP-binding</keyword>
<keyword evidence="2" id="KW-0813">Transport</keyword>
<dbReference type="Gene3D" id="1.20.1560.10">
    <property type="entry name" value="ABC transporter type 1, transmembrane domain"/>
    <property type="match status" value="1"/>
</dbReference>
<dbReference type="GO" id="GO:0005524">
    <property type="term" value="F:ATP binding"/>
    <property type="evidence" value="ECO:0007669"/>
    <property type="project" value="UniProtKB-KW"/>
</dbReference>
<name>A0A7S3H5Y8_9STRA</name>
<dbReference type="GO" id="GO:0005743">
    <property type="term" value="C:mitochondrial inner membrane"/>
    <property type="evidence" value="ECO:0007669"/>
    <property type="project" value="TreeGrafter"/>
</dbReference>
<dbReference type="FunFam" id="3.40.50.300:FF:000287">
    <property type="entry name" value="Multidrug ABC transporter ATP-binding protein"/>
    <property type="match status" value="1"/>
</dbReference>
<dbReference type="InterPro" id="IPR017871">
    <property type="entry name" value="ABC_transporter-like_CS"/>
</dbReference>
<proteinExistence type="inferred from homology"/>
<feature type="domain" description="ABC transmembrane type-1" evidence="11">
    <location>
        <begin position="88"/>
        <end position="383"/>
    </location>
</feature>
<gene>
    <name evidence="12" type="ORF">SELO1098_LOCUS14542</name>
</gene>
<dbReference type="FunFam" id="1.20.1560.10:FF:000105">
    <property type="entry name" value="ABC transporter B family member 25"/>
    <property type="match status" value="1"/>
</dbReference>
<dbReference type="PROSITE" id="PS50893">
    <property type="entry name" value="ABC_TRANSPORTER_2"/>
    <property type="match status" value="1"/>
</dbReference>
<dbReference type="InterPro" id="IPR003593">
    <property type="entry name" value="AAA+_ATPase"/>
</dbReference>
<dbReference type="GO" id="GO:0006879">
    <property type="term" value="P:intracellular iron ion homeostasis"/>
    <property type="evidence" value="ECO:0007669"/>
    <property type="project" value="TreeGrafter"/>
</dbReference>
<protein>
    <submittedName>
        <fullName evidence="12">Uncharacterized protein</fullName>
    </submittedName>
</protein>
<organism evidence="12">
    <name type="scientific">Spumella elongata</name>
    <dbReference type="NCBI Taxonomy" id="89044"/>
    <lineage>
        <taxon>Eukaryota</taxon>
        <taxon>Sar</taxon>
        <taxon>Stramenopiles</taxon>
        <taxon>Ochrophyta</taxon>
        <taxon>Chrysophyceae</taxon>
        <taxon>Chromulinales</taxon>
        <taxon>Chromulinaceae</taxon>
        <taxon>Spumella</taxon>
    </lineage>
</organism>
<comment type="subcellular location">
    <subcellularLocation>
        <location evidence="1">Mitochondrion membrane</location>
        <topology evidence="1">Multi-pass membrane protein</topology>
    </subcellularLocation>
</comment>
<dbReference type="PANTHER" id="PTHR24221:SF402">
    <property type="entry name" value="IRON-SULFUR CLUSTERS TRANSPORTER ABCB7, MITOCHONDRIAL"/>
    <property type="match status" value="1"/>
</dbReference>
<dbReference type="GO" id="GO:0016887">
    <property type="term" value="F:ATP hydrolysis activity"/>
    <property type="evidence" value="ECO:0007669"/>
    <property type="project" value="InterPro"/>
</dbReference>
<dbReference type="GO" id="GO:0140359">
    <property type="term" value="F:ABC-type transporter activity"/>
    <property type="evidence" value="ECO:0007669"/>
    <property type="project" value="InterPro"/>
</dbReference>
<keyword evidence="6 9" id="KW-1133">Transmembrane helix</keyword>
<evidence type="ECO:0000256" key="2">
    <source>
        <dbReference type="ARBA" id="ARBA00022448"/>
    </source>
</evidence>
<sequence length="676" mass="74089">MILPRSLMRGRAVSKLLRDLSPLTASSKTPLASLLTSNFSTKKDIAKKTDANVNKISDEDFNILRSLNVYLWPPKDSPNEFFVKSRVVASLSLLFASKGVNIYVPFLFKDLVDGFQGFDAATSSVLTAPELYGALPVYLVIGYGVARASAAGFAELRNAIFSSVAHGAIQQVSRNVFEHLHKLDLQFHLDRNTGALSRTIDRGTRSINFALSAMLFNVFPTALEVMLVGGILSYNLGTPYAVIATATVAAYTAFTIKVSDWRTGIRKKMNQEESAASGKAIDSLINYETVKLFGNEKHEADRYDASLKGFKDASVLTQQSLSALNFGQNAIFSCGLTAIMYLAVQDILAGNASVGDLVLVNGLLFQLSIPLNFIGSVYRELRQSAVDMRAMFQLRSTVPLIANTPKSKPLEWKGGDIEFQNVDFSYPSNPTRPILKGLSMKIPQGKKVAIVGSSGSGKSTIYRLLYRFYGQNNGKILIDGQDVQDLTLESIREKISVVPQDTVLFNDTLGYNIHYGNLSAPYERVLEVARLAKLDTLIERLPAGLDTMVGERGLKLSGGEKQRVALARCLLKDAPIIMLDEATSSLDNETEQSVQESLQVLNGQNRTLIVIAHRLSTIQDADIICVLEEGAVVESGNHWELINRPGGRYSELVAKMRMAQPTIEEVVVEQKPSKSD</sequence>
<dbReference type="InterPro" id="IPR036640">
    <property type="entry name" value="ABC1_TM_sf"/>
</dbReference>
<dbReference type="SMART" id="SM00382">
    <property type="entry name" value="AAA"/>
    <property type="match status" value="1"/>
</dbReference>
<evidence type="ECO:0000259" key="10">
    <source>
        <dbReference type="PROSITE" id="PS50893"/>
    </source>
</evidence>
<dbReference type="PANTHER" id="PTHR24221">
    <property type="entry name" value="ATP-BINDING CASSETTE SUB-FAMILY B"/>
    <property type="match status" value="1"/>
</dbReference>
<evidence type="ECO:0000256" key="6">
    <source>
        <dbReference type="ARBA" id="ARBA00022989"/>
    </source>
</evidence>
<dbReference type="Pfam" id="PF00664">
    <property type="entry name" value="ABC_membrane"/>
    <property type="match status" value="1"/>
</dbReference>
<feature type="transmembrane region" description="Helical" evidence="9">
    <location>
        <begin position="240"/>
        <end position="259"/>
    </location>
</feature>
<dbReference type="InterPro" id="IPR027417">
    <property type="entry name" value="P-loop_NTPase"/>
</dbReference>
<keyword evidence="7 9" id="KW-0472">Membrane</keyword>
<dbReference type="PROSITE" id="PS00211">
    <property type="entry name" value="ABC_TRANSPORTER_1"/>
    <property type="match status" value="1"/>
</dbReference>
<keyword evidence="3 9" id="KW-0812">Transmembrane</keyword>
<evidence type="ECO:0000256" key="8">
    <source>
        <dbReference type="ARBA" id="ARBA00024363"/>
    </source>
</evidence>
<evidence type="ECO:0000256" key="9">
    <source>
        <dbReference type="SAM" id="Phobius"/>
    </source>
</evidence>